<dbReference type="RefSeq" id="WP_091590132.1">
    <property type="nucleotide sequence ID" value="NZ_FNEE01000001.1"/>
</dbReference>
<dbReference type="Proteomes" id="UP000198894">
    <property type="component" value="Unassembled WGS sequence"/>
</dbReference>
<gene>
    <name evidence="1" type="ORF">SAMN05428953_101265</name>
</gene>
<dbReference type="AlphaFoldDB" id="A0A1G8I581"/>
<accession>A0A1G8I581</accession>
<evidence type="ECO:0000313" key="1">
    <source>
        <dbReference type="EMBL" id="SDI14129.1"/>
    </source>
</evidence>
<protein>
    <submittedName>
        <fullName evidence="1">Uncharacterized protein</fullName>
    </submittedName>
</protein>
<sequence length="140" mass="15710">MVLDTRAKQVADEHHGIVVIGAGFDSAFLLHQFVGRRKARVPFGLWRHSTRDWQLERGANSNIRDEDTYSSRPWNYTIGLAGGTNCWSGQTPRLLAYEFRLKGLYGIGLDWPISYDDLEPFCCGPGGHAGEQLCQGEKIL</sequence>
<proteinExistence type="predicted"/>
<dbReference type="EMBL" id="FNEE01000001">
    <property type="protein sequence ID" value="SDI14129.1"/>
    <property type="molecule type" value="Genomic_DNA"/>
</dbReference>
<name>A0A1G8I581_9HYPH</name>
<organism evidence="1 2">
    <name type="scientific">Mesorhizobium muleiense</name>
    <dbReference type="NCBI Taxonomy" id="1004279"/>
    <lineage>
        <taxon>Bacteria</taxon>
        <taxon>Pseudomonadati</taxon>
        <taxon>Pseudomonadota</taxon>
        <taxon>Alphaproteobacteria</taxon>
        <taxon>Hyphomicrobiales</taxon>
        <taxon>Phyllobacteriaceae</taxon>
        <taxon>Mesorhizobium</taxon>
    </lineage>
</organism>
<reference evidence="2" key="1">
    <citation type="submission" date="2016-10" db="EMBL/GenBank/DDBJ databases">
        <authorList>
            <person name="Varghese N."/>
            <person name="Submissions S."/>
        </authorList>
    </citation>
    <scope>NUCLEOTIDE SEQUENCE [LARGE SCALE GENOMIC DNA]</scope>
    <source>
        <strain evidence="2">CGMCC 1.11022</strain>
    </source>
</reference>
<evidence type="ECO:0000313" key="2">
    <source>
        <dbReference type="Proteomes" id="UP000198894"/>
    </source>
</evidence>
<keyword evidence="2" id="KW-1185">Reference proteome</keyword>